<feature type="domain" description="Serine/threonine specific protein phosphatases" evidence="1">
    <location>
        <begin position="156"/>
        <end position="161"/>
    </location>
</feature>
<accession>E1R8B0</accession>
<dbReference type="STRING" id="573413.Spirs_0094"/>
<evidence type="ECO:0000259" key="1">
    <source>
        <dbReference type="PROSITE" id="PS00125"/>
    </source>
</evidence>
<dbReference type="InterPro" id="IPR006186">
    <property type="entry name" value="Ser/Thr-sp_prot-phosphatase"/>
</dbReference>
<dbReference type="SUPFAM" id="SSF56300">
    <property type="entry name" value="Metallo-dependent phosphatases"/>
    <property type="match status" value="1"/>
</dbReference>
<protein>
    <recommendedName>
        <fullName evidence="1">Serine/threonine specific protein phosphatases domain-containing protein</fullName>
    </recommendedName>
</protein>
<dbReference type="KEGG" id="ssm:Spirs_0094"/>
<dbReference type="eggNOG" id="COG0639">
    <property type="taxonomic scope" value="Bacteria"/>
</dbReference>
<dbReference type="GO" id="GO:0016787">
    <property type="term" value="F:hydrolase activity"/>
    <property type="evidence" value="ECO:0007669"/>
    <property type="project" value="InterPro"/>
</dbReference>
<sequence length="342" mass="38833">MFFLPSIVTRRTLPPREAYLHIVKAATDKLKGEDQLVRPRDEHNRPGGLIRLQEGITMIVPDLHARIPFLLHALVFPVEGRPFIDLMKEGSGTMVCVGDGLHSEARGYQRWQVALQELLEGFFRHEAMDEEMLEGLGQMELVMRLKLAFPDRFHFLKGNHENILNREGNGDHPFRKFVLEGEMVRVYLQKFYGDDFLKSYADFERALPLVAADGNFMVSHAEPARSFSREEVIRYRSLDDVVEGLTWTPNDGSEEGSVQTMIESFCASPDQAVYFGGHRTIEGRYSLRASGRFIQLHNPVSFQVALADSGRPFDPERDIVDVSGDPAALLERSELEISEETP</sequence>
<dbReference type="Gene3D" id="3.60.21.10">
    <property type="match status" value="1"/>
</dbReference>
<name>E1R8B0_SEDSS</name>
<dbReference type="RefSeq" id="WP_013252718.1">
    <property type="nucleotide sequence ID" value="NC_014364.1"/>
</dbReference>
<dbReference type="OrthoDB" id="357054at2"/>
<organism evidence="2 3">
    <name type="scientific">Sediminispirochaeta smaragdinae (strain DSM 11293 / JCM 15392 / SEBR 4228)</name>
    <name type="common">Spirochaeta smaragdinae</name>
    <dbReference type="NCBI Taxonomy" id="573413"/>
    <lineage>
        <taxon>Bacteria</taxon>
        <taxon>Pseudomonadati</taxon>
        <taxon>Spirochaetota</taxon>
        <taxon>Spirochaetia</taxon>
        <taxon>Spirochaetales</taxon>
        <taxon>Spirochaetaceae</taxon>
        <taxon>Sediminispirochaeta</taxon>
    </lineage>
</organism>
<evidence type="ECO:0000313" key="3">
    <source>
        <dbReference type="Proteomes" id="UP000002318"/>
    </source>
</evidence>
<evidence type="ECO:0000313" key="2">
    <source>
        <dbReference type="EMBL" id="ADK79254.1"/>
    </source>
</evidence>
<dbReference type="HOGENOM" id="CLU_821203_0_0_12"/>
<dbReference type="PROSITE" id="PS00125">
    <property type="entry name" value="SER_THR_PHOSPHATASE"/>
    <property type="match status" value="1"/>
</dbReference>
<dbReference type="InterPro" id="IPR029052">
    <property type="entry name" value="Metallo-depent_PP-like"/>
</dbReference>
<dbReference type="AlphaFoldDB" id="E1R8B0"/>
<gene>
    <name evidence="2" type="ordered locus">Spirs_0094</name>
</gene>
<dbReference type="Proteomes" id="UP000002318">
    <property type="component" value="Chromosome"/>
</dbReference>
<reference evidence="2 3" key="1">
    <citation type="journal article" date="2010" name="Stand. Genomic Sci.">
        <title>Complete genome sequence of Spirochaeta smaragdinae type strain (SEBR 4228).</title>
        <authorList>
            <person name="Mavromatis K."/>
            <person name="Yasawong M."/>
            <person name="Chertkov O."/>
            <person name="Lapidus A."/>
            <person name="Lucas S."/>
            <person name="Nolan M."/>
            <person name="Del Rio T.G."/>
            <person name="Tice H."/>
            <person name="Cheng J.F."/>
            <person name="Pitluck S."/>
            <person name="Liolios K."/>
            <person name="Ivanova N."/>
            <person name="Tapia R."/>
            <person name="Han C."/>
            <person name="Bruce D."/>
            <person name="Goodwin L."/>
            <person name="Pati A."/>
            <person name="Chen A."/>
            <person name="Palaniappan K."/>
            <person name="Land M."/>
            <person name="Hauser L."/>
            <person name="Chang Y.J."/>
            <person name="Jeffries C.D."/>
            <person name="Detter J.C."/>
            <person name="Rohde M."/>
            <person name="Brambilla E."/>
            <person name="Spring S."/>
            <person name="Goker M."/>
            <person name="Sikorski J."/>
            <person name="Woyke T."/>
            <person name="Bristow J."/>
            <person name="Eisen J.A."/>
            <person name="Markowitz V."/>
            <person name="Hugenholtz P."/>
            <person name="Klenk H.P."/>
            <person name="Kyrpides N.C."/>
        </authorList>
    </citation>
    <scope>NUCLEOTIDE SEQUENCE [LARGE SCALE GENOMIC DNA]</scope>
    <source>
        <strain evidence="3">DSM 11293 / JCM 15392 / SEBR 4228</strain>
    </source>
</reference>
<keyword evidence="3" id="KW-1185">Reference proteome</keyword>
<proteinExistence type="predicted"/>
<dbReference type="EMBL" id="CP002116">
    <property type="protein sequence ID" value="ADK79254.1"/>
    <property type="molecule type" value="Genomic_DNA"/>
</dbReference>